<proteinExistence type="predicted"/>
<dbReference type="AlphaFoldDB" id="A0A1I1S3I2"/>
<gene>
    <name evidence="2" type="ORF">SAMN05216297_107214</name>
</gene>
<sequence>MKLTICLSKTVIIFYTILAIPITIGSLHNLVYGVLFNENSTISLGAFSLFGFILLPLLIISSYRNNKCIIESDKISIGKTEYPLTIYSFSIQEKYLPLKDRPIFFLFKKTYHDLIIKEINTNRVILLKELNVFQNDIKKIRLALS</sequence>
<dbReference type="RefSeq" id="WP_091494646.1">
    <property type="nucleotide sequence ID" value="NZ_FOMH01000007.1"/>
</dbReference>
<reference evidence="3" key="1">
    <citation type="submission" date="2016-10" db="EMBL/GenBank/DDBJ databases">
        <authorList>
            <person name="Varghese N."/>
            <person name="Submissions S."/>
        </authorList>
    </citation>
    <scope>NUCLEOTIDE SEQUENCE [LARGE SCALE GENOMIC DNA]</scope>
    <source>
        <strain evidence="3">CGMCC 1.10370</strain>
    </source>
</reference>
<feature type="transmembrane region" description="Helical" evidence="1">
    <location>
        <begin position="12"/>
        <end position="35"/>
    </location>
</feature>
<evidence type="ECO:0000313" key="2">
    <source>
        <dbReference type="EMBL" id="SFD39098.1"/>
    </source>
</evidence>
<keyword evidence="1" id="KW-0812">Transmembrane</keyword>
<dbReference type="STRING" id="739143.SAMN05216297_107214"/>
<dbReference type="OrthoDB" id="767769at2"/>
<dbReference type="EMBL" id="FOMH01000007">
    <property type="protein sequence ID" value="SFD39098.1"/>
    <property type="molecule type" value="Genomic_DNA"/>
</dbReference>
<protein>
    <submittedName>
        <fullName evidence="2">Uncharacterized protein</fullName>
    </submittedName>
</protein>
<keyword evidence="1" id="KW-0472">Membrane</keyword>
<keyword evidence="1" id="KW-1133">Transmembrane helix</keyword>
<dbReference type="Proteomes" id="UP000199672">
    <property type="component" value="Unassembled WGS sequence"/>
</dbReference>
<keyword evidence="3" id="KW-1185">Reference proteome</keyword>
<organism evidence="2 3">
    <name type="scientific">Flavobacterium phragmitis</name>
    <dbReference type="NCBI Taxonomy" id="739143"/>
    <lineage>
        <taxon>Bacteria</taxon>
        <taxon>Pseudomonadati</taxon>
        <taxon>Bacteroidota</taxon>
        <taxon>Flavobacteriia</taxon>
        <taxon>Flavobacteriales</taxon>
        <taxon>Flavobacteriaceae</taxon>
        <taxon>Flavobacterium</taxon>
    </lineage>
</organism>
<feature type="transmembrane region" description="Helical" evidence="1">
    <location>
        <begin position="41"/>
        <end position="60"/>
    </location>
</feature>
<evidence type="ECO:0000313" key="3">
    <source>
        <dbReference type="Proteomes" id="UP000199672"/>
    </source>
</evidence>
<accession>A0A1I1S3I2</accession>
<evidence type="ECO:0000256" key="1">
    <source>
        <dbReference type="SAM" id="Phobius"/>
    </source>
</evidence>
<name>A0A1I1S3I2_9FLAO</name>